<dbReference type="Gene3D" id="3.40.50.1820">
    <property type="entry name" value="alpha/beta hydrolase"/>
    <property type="match status" value="1"/>
</dbReference>
<evidence type="ECO:0000313" key="2">
    <source>
        <dbReference type="Proteomes" id="UP000290289"/>
    </source>
</evidence>
<dbReference type="SUPFAM" id="SSF53474">
    <property type="entry name" value="alpha/beta-Hydrolases"/>
    <property type="match status" value="1"/>
</dbReference>
<organism evidence="1 2">
    <name type="scientific">Malus domestica</name>
    <name type="common">Apple</name>
    <name type="synonym">Pyrus malus</name>
    <dbReference type="NCBI Taxonomy" id="3750"/>
    <lineage>
        <taxon>Eukaryota</taxon>
        <taxon>Viridiplantae</taxon>
        <taxon>Streptophyta</taxon>
        <taxon>Embryophyta</taxon>
        <taxon>Tracheophyta</taxon>
        <taxon>Spermatophyta</taxon>
        <taxon>Magnoliopsida</taxon>
        <taxon>eudicotyledons</taxon>
        <taxon>Gunneridae</taxon>
        <taxon>Pentapetalae</taxon>
        <taxon>rosids</taxon>
        <taxon>fabids</taxon>
        <taxon>Rosales</taxon>
        <taxon>Rosaceae</taxon>
        <taxon>Amygdaloideae</taxon>
        <taxon>Maleae</taxon>
        <taxon>Malus</taxon>
    </lineage>
</organism>
<keyword evidence="2" id="KW-1185">Reference proteome</keyword>
<sequence length="250" mass="28339">MIGLAHSSFRAIAPDYRGHELSDPPSQPDKASYRDLISGVFGIIDSLAIPKNFGGRPTYLFALAYLDRVLGVITIGVPIVPLGLLKFVKKLPEGLYISRWQEPGRAEADFRRFDAKTVVWNIYILFSRSKIPIAVENQEIMDLVDPFDPLPPWFTKEDLAAYGALYEKSGFQTALHIPYRALREEFGLTNLIVKVPSLYIMGGKDYVNKFPGIDYYIDIGRVKSLSPIWRFNSCPKDRISFKNSRRTSKT</sequence>
<dbReference type="InterPro" id="IPR029058">
    <property type="entry name" value="AB_hydrolase_fold"/>
</dbReference>
<dbReference type="EMBL" id="RDQH01000331">
    <property type="protein sequence ID" value="RXH99222.1"/>
    <property type="molecule type" value="Genomic_DNA"/>
</dbReference>
<gene>
    <name evidence="1" type="ORF">DVH24_011547</name>
</gene>
<comment type="caution">
    <text evidence="1">The sequence shown here is derived from an EMBL/GenBank/DDBJ whole genome shotgun (WGS) entry which is preliminary data.</text>
</comment>
<protein>
    <submittedName>
        <fullName evidence="1">Uncharacterized protein</fullName>
    </submittedName>
</protein>
<reference evidence="1 2" key="1">
    <citation type="submission" date="2018-10" db="EMBL/GenBank/DDBJ databases">
        <title>A high-quality apple genome assembly.</title>
        <authorList>
            <person name="Hu J."/>
        </authorList>
    </citation>
    <scope>NUCLEOTIDE SEQUENCE [LARGE SCALE GENOMIC DNA]</scope>
    <source>
        <strain evidence="2">cv. HFTH1</strain>
        <tissue evidence="1">Young leaf</tissue>
    </source>
</reference>
<dbReference type="Proteomes" id="UP000290289">
    <property type="component" value="Chromosome 5"/>
</dbReference>
<dbReference type="AlphaFoldDB" id="A0A498K0F7"/>
<accession>A0A498K0F7</accession>
<evidence type="ECO:0000313" key="1">
    <source>
        <dbReference type="EMBL" id="RXH99222.1"/>
    </source>
</evidence>
<dbReference type="STRING" id="3750.A0A498K0F7"/>
<proteinExistence type="predicted"/>
<name>A0A498K0F7_MALDO</name>
<dbReference type="PANTHER" id="PTHR43329">
    <property type="entry name" value="EPOXIDE HYDROLASE"/>
    <property type="match status" value="1"/>
</dbReference>